<sequence length="65" mass="7369">MGKRSIAALSSNLQKAVKWIGEIMKECPNAQHNQVINDAQLRFDLTPAESEFLNHNFKDLESGRK</sequence>
<reference evidence="1" key="2">
    <citation type="submission" date="2024-06" db="EMBL/GenBank/DDBJ databases">
        <authorList>
            <person name="Plum-Jensen L.E."/>
            <person name="Schramm A."/>
            <person name="Marshall I.P.G."/>
        </authorList>
    </citation>
    <scope>NUCLEOTIDE SEQUENCE</scope>
    <source>
        <strain evidence="1">Rat1</strain>
    </source>
</reference>
<proteinExistence type="predicted"/>
<dbReference type="AlphaFoldDB" id="A0AAU8M1I6"/>
<gene>
    <name evidence="1" type="ORF">Q3M24_11710</name>
</gene>
<evidence type="ECO:0000313" key="1">
    <source>
        <dbReference type="EMBL" id="XCN75358.1"/>
    </source>
</evidence>
<protein>
    <submittedName>
        <fullName evidence="1">Uncharacterized protein</fullName>
    </submittedName>
</protein>
<accession>A0AAU8M1I6</accession>
<dbReference type="EMBL" id="CP159373">
    <property type="protein sequence ID" value="XCN75358.1"/>
    <property type="molecule type" value="Genomic_DNA"/>
</dbReference>
<name>A0AAU8M1I6_9BACT</name>
<reference evidence="1" key="1">
    <citation type="journal article" date="2024" name="Syst. Appl. Microbiol.">
        <title>First single-strain enrichments of Electrothrix cable bacteria, description of E. aestuarii sp. nov. and E. rattekaaiensis sp. nov., and proposal of a cable bacteria taxonomy following the rules of the SeqCode.</title>
        <authorList>
            <person name="Plum-Jensen L.E."/>
            <person name="Schramm A."/>
            <person name="Marshall I.P.G."/>
        </authorList>
    </citation>
    <scope>NUCLEOTIDE SEQUENCE</scope>
    <source>
        <strain evidence="1">Rat1</strain>
    </source>
</reference>
<organism evidence="1">
    <name type="scientific">Candidatus Electrothrix aestuarii</name>
    <dbReference type="NCBI Taxonomy" id="3062594"/>
    <lineage>
        <taxon>Bacteria</taxon>
        <taxon>Pseudomonadati</taxon>
        <taxon>Thermodesulfobacteriota</taxon>
        <taxon>Desulfobulbia</taxon>
        <taxon>Desulfobulbales</taxon>
        <taxon>Desulfobulbaceae</taxon>
        <taxon>Candidatus Electrothrix</taxon>
    </lineage>
</organism>
<dbReference type="KEGG" id="eaj:Q3M24_11710"/>